<dbReference type="Pfam" id="PF00005">
    <property type="entry name" value="ABC_tran"/>
    <property type="match status" value="1"/>
</dbReference>
<dbReference type="InterPro" id="IPR027417">
    <property type="entry name" value="P-loop_NTPase"/>
</dbReference>
<keyword evidence="4" id="KW-1278">Translocase</keyword>
<dbReference type="EC" id="3.6.3.-" evidence="6"/>
<evidence type="ECO:0000256" key="1">
    <source>
        <dbReference type="ARBA" id="ARBA00022448"/>
    </source>
</evidence>
<keyword evidence="3 6" id="KW-0067">ATP-binding</keyword>
<dbReference type="SMART" id="SM00382">
    <property type="entry name" value="AAA"/>
    <property type="match status" value="1"/>
</dbReference>
<proteinExistence type="predicted"/>
<evidence type="ECO:0000256" key="4">
    <source>
        <dbReference type="ARBA" id="ARBA00022967"/>
    </source>
</evidence>
<keyword evidence="1" id="KW-0813">Transport</keyword>
<dbReference type="PANTHER" id="PTHR42794:SF1">
    <property type="entry name" value="HEMIN IMPORT ATP-BINDING PROTEIN HMUV"/>
    <property type="match status" value="1"/>
</dbReference>
<dbReference type="Gene3D" id="3.40.50.300">
    <property type="entry name" value="P-loop containing nucleotide triphosphate hydrolases"/>
    <property type="match status" value="1"/>
</dbReference>
<protein>
    <submittedName>
        <fullName evidence="6">Hemin import ATP-binding protein HmuV</fullName>
        <ecNumber evidence="6">3.6.3.-</ecNumber>
    </submittedName>
</protein>
<evidence type="ECO:0000313" key="6">
    <source>
        <dbReference type="EMBL" id="OIR07270.1"/>
    </source>
</evidence>
<evidence type="ECO:0000256" key="2">
    <source>
        <dbReference type="ARBA" id="ARBA00022741"/>
    </source>
</evidence>
<dbReference type="PROSITE" id="PS00211">
    <property type="entry name" value="ABC_TRANSPORTER_1"/>
    <property type="match status" value="1"/>
</dbReference>
<dbReference type="EMBL" id="MLJW01000038">
    <property type="protein sequence ID" value="OIR07270.1"/>
    <property type="molecule type" value="Genomic_DNA"/>
</dbReference>
<dbReference type="PROSITE" id="PS50893">
    <property type="entry name" value="ABC_TRANSPORTER_2"/>
    <property type="match status" value="1"/>
</dbReference>
<feature type="domain" description="ABC transporter" evidence="5">
    <location>
        <begin position="3"/>
        <end position="233"/>
    </location>
</feature>
<sequence>MAAPKTDLTALRLEHASIPGRLHDVSLSLGRGVLAGLVGPNGAGKSTLLQVAAGLLPTAASTVTWADRDLHHIPVLERGRTAAWVPQEARFEFGFTVRSVVAQGRFAYGDDEHGVDAVLEKMDLGGLASRPVNRLSGGERQRVLLARALVTQAPLQLWDEPLAPLDPRHALEVLMTGRSLADAGSTLLFSLHDLRMAFCLDFVVVLHHGRLRAAGPPADVLTAELMLDVFGVTMRTIPGLVLELPGR</sequence>
<accession>A0A1J5T545</accession>
<dbReference type="InterPro" id="IPR003593">
    <property type="entry name" value="AAA+_ATPase"/>
</dbReference>
<evidence type="ECO:0000259" key="5">
    <source>
        <dbReference type="PROSITE" id="PS50893"/>
    </source>
</evidence>
<dbReference type="GO" id="GO:0016887">
    <property type="term" value="F:ATP hydrolysis activity"/>
    <property type="evidence" value="ECO:0007669"/>
    <property type="project" value="InterPro"/>
</dbReference>
<dbReference type="GO" id="GO:0005524">
    <property type="term" value="F:ATP binding"/>
    <property type="evidence" value="ECO:0007669"/>
    <property type="project" value="UniProtKB-KW"/>
</dbReference>
<keyword evidence="2" id="KW-0547">Nucleotide-binding</keyword>
<reference evidence="6" key="1">
    <citation type="submission" date="2016-10" db="EMBL/GenBank/DDBJ databases">
        <title>Sequence of Gallionella enrichment culture.</title>
        <authorList>
            <person name="Poehlein A."/>
            <person name="Muehling M."/>
            <person name="Daniel R."/>
        </authorList>
    </citation>
    <scope>NUCLEOTIDE SEQUENCE</scope>
</reference>
<dbReference type="AlphaFoldDB" id="A0A1J5T545"/>
<comment type="caution">
    <text evidence="6">The sequence shown here is derived from an EMBL/GenBank/DDBJ whole genome shotgun (WGS) entry which is preliminary data.</text>
</comment>
<name>A0A1J5T545_9ZZZZ</name>
<keyword evidence="6" id="KW-0378">Hydrolase</keyword>
<organism evidence="6">
    <name type="scientific">mine drainage metagenome</name>
    <dbReference type="NCBI Taxonomy" id="410659"/>
    <lineage>
        <taxon>unclassified sequences</taxon>
        <taxon>metagenomes</taxon>
        <taxon>ecological metagenomes</taxon>
    </lineage>
</organism>
<dbReference type="PANTHER" id="PTHR42794">
    <property type="entry name" value="HEMIN IMPORT ATP-BINDING PROTEIN HMUV"/>
    <property type="match status" value="1"/>
</dbReference>
<dbReference type="SUPFAM" id="SSF52540">
    <property type="entry name" value="P-loop containing nucleoside triphosphate hydrolases"/>
    <property type="match status" value="1"/>
</dbReference>
<dbReference type="InterPro" id="IPR003439">
    <property type="entry name" value="ABC_transporter-like_ATP-bd"/>
</dbReference>
<dbReference type="InterPro" id="IPR017871">
    <property type="entry name" value="ABC_transporter-like_CS"/>
</dbReference>
<evidence type="ECO:0000256" key="3">
    <source>
        <dbReference type="ARBA" id="ARBA00022840"/>
    </source>
</evidence>
<gene>
    <name evidence="6" type="primary">hmuV_1</name>
    <name evidence="6" type="ORF">GALL_105260</name>
</gene>